<keyword evidence="2" id="KW-1185">Reference proteome</keyword>
<evidence type="ECO:0000313" key="1">
    <source>
        <dbReference type="EMBL" id="KAI4332911.1"/>
    </source>
</evidence>
<proteinExistence type="predicted"/>
<reference evidence="1 2" key="1">
    <citation type="journal article" date="2022" name="DNA Res.">
        <title>Chromosomal-level genome assembly of the orchid tree Bauhinia variegata (Leguminosae; Cercidoideae) supports the allotetraploid origin hypothesis of Bauhinia.</title>
        <authorList>
            <person name="Zhong Y."/>
            <person name="Chen Y."/>
            <person name="Zheng D."/>
            <person name="Pang J."/>
            <person name="Liu Y."/>
            <person name="Luo S."/>
            <person name="Meng S."/>
            <person name="Qian L."/>
            <person name="Wei D."/>
            <person name="Dai S."/>
            <person name="Zhou R."/>
        </authorList>
    </citation>
    <scope>NUCLEOTIDE SEQUENCE [LARGE SCALE GENOMIC DNA]</scope>
    <source>
        <strain evidence="1">BV-YZ2020</strain>
    </source>
</reference>
<gene>
    <name evidence="1" type="ORF">L6164_017781</name>
</gene>
<dbReference type="Proteomes" id="UP000828941">
    <property type="component" value="Chromosome 7"/>
</dbReference>
<protein>
    <submittedName>
        <fullName evidence="1">Uncharacterized protein</fullName>
    </submittedName>
</protein>
<sequence length="298" mass="31993">MADPCPSEASSISAASEGKNLSKEEAQNRMMSSKEIEKAHESEPDQASKSNPHVLLDLMKISSDDSAHGSKVEHNFLNSGTFASSSRANNEETDENTREKTSEPRVFSCNFCKREFSSSQALGGHQNAHKQERALAKRRQGIDVGPYGHPHFPYYPYPSLSTHSFYGSYNRGLGVRMESMIHKPPYAWTSPGYRFGHGAGWSRQNGFNSPTVNSLRIDDLQAHGGGGYGLLGSSSSSRLEEGGGPGGTLRLFGESSSSVVAINSSPGLNKPAPLTASGEEPSKSNDAQPSGLDLSLKL</sequence>
<dbReference type="EMBL" id="CM039432">
    <property type="protein sequence ID" value="KAI4332911.1"/>
    <property type="molecule type" value="Genomic_DNA"/>
</dbReference>
<accession>A0ACB9NCH4</accession>
<organism evidence="1 2">
    <name type="scientific">Bauhinia variegata</name>
    <name type="common">Purple orchid tree</name>
    <name type="synonym">Phanera variegata</name>
    <dbReference type="NCBI Taxonomy" id="167791"/>
    <lineage>
        <taxon>Eukaryota</taxon>
        <taxon>Viridiplantae</taxon>
        <taxon>Streptophyta</taxon>
        <taxon>Embryophyta</taxon>
        <taxon>Tracheophyta</taxon>
        <taxon>Spermatophyta</taxon>
        <taxon>Magnoliopsida</taxon>
        <taxon>eudicotyledons</taxon>
        <taxon>Gunneridae</taxon>
        <taxon>Pentapetalae</taxon>
        <taxon>rosids</taxon>
        <taxon>fabids</taxon>
        <taxon>Fabales</taxon>
        <taxon>Fabaceae</taxon>
        <taxon>Cercidoideae</taxon>
        <taxon>Cercideae</taxon>
        <taxon>Bauhiniinae</taxon>
        <taxon>Bauhinia</taxon>
    </lineage>
</organism>
<comment type="caution">
    <text evidence="1">The sequence shown here is derived from an EMBL/GenBank/DDBJ whole genome shotgun (WGS) entry which is preliminary data.</text>
</comment>
<name>A0ACB9NCH4_BAUVA</name>
<evidence type="ECO:0000313" key="2">
    <source>
        <dbReference type="Proteomes" id="UP000828941"/>
    </source>
</evidence>